<dbReference type="STRING" id="1216932.CM240_1597"/>
<dbReference type="Proteomes" id="UP000019426">
    <property type="component" value="Chromosome M2/40_rep1"/>
</dbReference>
<name>W6SGB4_9CLOT</name>
<dbReference type="Gene3D" id="3.30.70.330">
    <property type="match status" value="1"/>
</dbReference>
<evidence type="ECO:0000256" key="1">
    <source>
        <dbReference type="PROSITE-ProRule" id="PRU00182"/>
    </source>
</evidence>
<organism evidence="3 4">
    <name type="scientific">Clostridium bornimense</name>
    <dbReference type="NCBI Taxonomy" id="1216932"/>
    <lineage>
        <taxon>Bacteria</taxon>
        <taxon>Bacillati</taxon>
        <taxon>Bacillota</taxon>
        <taxon>Clostridia</taxon>
        <taxon>Eubacteriales</taxon>
        <taxon>Clostridiaceae</taxon>
        <taxon>Clostridium</taxon>
    </lineage>
</organism>
<evidence type="ECO:0000259" key="2">
    <source>
        <dbReference type="SMART" id="SM00363"/>
    </source>
</evidence>
<gene>
    <name evidence="3" type="ORF">CM240_1597</name>
</gene>
<dbReference type="RefSeq" id="WP_044038093.1">
    <property type="nucleotide sequence ID" value="NZ_HG917868.1"/>
</dbReference>
<dbReference type="InterPro" id="IPR002942">
    <property type="entry name" value="S4_RNA-bd"/>
</dbReference>
<dbReference type="PANTHER" id="PTHR13633:SF3">
    <property type="entry name" value="MITOCHONDRIAL TRANSCRIPTION RESCUE FACTOR 1"/>
    <property type="match status" value="1"/>
</dbReference>
<reference evidence="3 4" key="1">
    <citation type="submission" date="2013-11" db="EMBL/GenBank/DDBJ databases">
        <title>Complete genome sequence of Clostridum sp. M2/40.</title>
        <authorList>
            <person name="Wibberg D."/>
            <person name="Puehler A."/>
            <person name="Schlueter A."/>
        </authorList>
    </citation>
    <scope>NUCLEOTIDE SEQUENCE [LARGE SCALE GENOMIC DNA]</scope>
    <source>
        <strain evidence="4">M2/40</strain>
    </source>
</reference>
<dbReference type="CDD" id="cd00165">
    <property type="entry name" value="S4"/>
    <property type="match status" value="1"/>
</dbReference>
<dbReference type="Pfam" id="PF17774">
    <property type="entry name" value="YlmH_RBD"/>
    <property type="match status" value="1"/>
</dbReference>
<sequence length="256" mass="29218">MNKKAFLEHFLGEDTNLLSNIFEKINLSKKSGIITFSNEFLPELLCREIVNIAESMGVTAEYFGGFNNCDRAMVSFNNFYKTPYPMELIKIKFSIKFQSVTHRDILGALMSLGIKREKLGDLIIEESCGLVVVHEDIKEYIISNLVKIKNASCKIETLDLEECKNFEKKFQEKIEIVSSLRFDSVVSSICNKSRSYAVDLINSGDCKINYLDNRDKSKEVKINDVITVRGYGKFKLDEVISSTKSGRIKVKIKKYV</sequence>
<dbReference type="SUPFAM" id="SSF55174">
    <property type="entry name" value="Alpha-L RNA-binding motif"/>
    <property type="match status" value="1"/>
</dbReference>
<dbReference type="InterPro" id="IPR012677">
    <property type="entry name" value="Nucleotide-bd_a/b_plait_sf"/>
</dbReference>
<protein>
    <recommendedName>
        <fullName evidence="2">RNA-binding S4 domain-containing protein</fullName>
    </recommendedName>
</protein>
<accession>W6SGB4</accession>
<dbReference type="SMART" id="SM00363">
    <property type="entry name" value="S4"/>
    <property type="match status" value="1"/>
</dbReference>
<evidence type="ECO:0000313" key="3">
    <source>
        <dbReference type="EMBL" id="CDM68755.1"/>
    </source>
</evidence>
<dbReference type="HOGENOM" id="CLU_075687_1_0_9"/>
<evidence type="ECO:0000313" key="4">
    <source>
        <dbReference type="Proteomes" id="UP000019426"/>
    </source>
</evidence>
<dbReference type="InterPro" id="IPR040591">
    <property type="entry name" value="RqcP2_RBD"/>
</dbReference>
<keyword evidence="4" id="KW-1185">Reference proteome</keyword>
<keyword evidence="1" id="KW-0694">RNA-binding</keyword>
<dbReference type="PATRIC" id="fig|1216932.3.peg.1590"/>
<dbReference type="PROSITE" id="PS50889">
    <property type="entry name" value="S4"/>
    <property type="match status" value="1"/>
</dbReference>
<dbReference type="KEGG" id="clt:CM240_1597"/>
<dbReference type="eggNOG" id="COG2302">
    <property type="taxonomic scope" value="Bacteria"/>
</dbReference>
<dbReference type="EMBL" id="HG917868">
    <property type="protein sequence ID" value="CDM68755.1"/>
    <property type="molecule type" value="Genomic_DNA"/>
</dbReference>
<dbReference type="AlphaFoldDB" id="W6SGB4"/>
<proteinExistence type="predicted"/>
<feature type="domain" description="RNA-binding S4" evidence="2">
    <location>
        <begin position="180"/>
        <end position="240"/>
    </location>
</feature>
<dbReference type="PANTHER" id="PTHR13633">
    <property type="entry name" value="MITOCHONDRIAL TRANSCRIPTION RESCUE FACTOR 1"/>
    <property type="match status" value="1"/>
</dbReference>
<dbReference type="GO" id="GO:0003723">
    <property type="term" value="F:RNA binding"/>
    <property type="evidence" value="ECO:0007669"/>
    <property type="project" value="UniProtKB-KW"/>
</dbReference>
<dbReference type="OrthoDB" id="9812787at2"/>